<dbReference type="KEGG" id="bby:CY96_26845"/>
<dbReference type="GO" id="GO:0006515">
    <property type="term" value="P:protein quality control for misfolded or incompletely synthesized proteins"/>
    <property type="evidence" value="ECO:0007669"/>
    <property type="project" value="UniProtKB-UniRule"/>
</dbReference>
<dbReference type="PANTHER" id="PTHR17224">
    <property type="entry name" value="PEPTIDYL-TRNA HYDROLASE"/>
    <property type="match status" value="1"/>
</dbReference>
<keyword evidence="2 8" id="KW-0820">tRNA-binding</keyword>
<dbReference type="AlphaFoldDB" id="A0A9W3KX06"/>
<feature type="site" description="Discriminates between blocked and unblocked aminoacyl-tRNA" evidence="8">
    <location>
        <position position="30"/>
    </location>
</feature>
<dbReference type="PANTHER" id="PTHR17224:SF1">
    <property type="entry name" value="PEPTIDYL-TRNA HYDROLASE"/>
    <property type="match status" value="1"/>
</dbReference>
<evidence type="ECO:0000256" key="10">
    <source>
        <dbReference type="RuleBase" id="RU004320"/>
    </source>
</evidence>
<evidence type="ECO:0000313" key="12">
    <source>
        <dbReference type="Proteomes" id="UP000031778"/>
    </source>
</evidence>
<dbReference type="Pfam" id="PF01195">
    <property type="entry name" value="Pept_tRNA_hydro"/>
    <property type="match status" value="1"/>
</dbReference>
<dbReference type="SMR" id="A0A9W3KX06"/>
<comment type="similarity">
    <text evidence="5 8 10">Belongs to the PTH family.</text>
</comment>
<comment type="function">
    <text evidence="8">Catalyzes the release of premature peptidyl moieties from peptidyl-tRNA molecules trapped in stalled 50S ribosomal subunits, and thus maintains levels of free tRNAs and 50S ribosomes.</text>
</comment>
<dbReference type="InterPro" id="IPR001328">
    <property type="entry name" value="Pept_tRNA_hydro"/>
</dbReference>
<dbReference type="FunFam" id="3.40.50.1470:FF:000001">
    <property type="entry name" value="Peptidyl-tRNA hydrolase"/>
    <property type="match status" value="1"/>
</dbReference>
<accession>A0A9W3KX06</accession>
<dbReference type="PROSITE" id="PS01195">
    <property type="entry name" value="PEPT_TRNA_HYDROL_1"/>
    <property type="match status" value="1"/>
</dbReference>
<sequence length="207" mass="23676">MRRNQNWLRLFVSKKESSGTRMKLIVGLGNPGREYELTRHNIGFMAIDELAKRWNISLNEQKFKGVFGAGFVNGEKVILLKPLTYMNLSGESIRPLMDYYKIDVEDFVVMYDDLDIPVGKLRLRMKGSAGGHNGVKSTISHLGTQEFQRIRMGIDRPKNGMKVVDYVLGRFTSEEIPDVNHSIEKAADACEEWLNKPFLQIMNTFNS</sequence>
<keyword evidence="3 8" id="KW-0378">Hydrolase</keyword>
<evidence type="ECO:0000256" key="4">
    <source>
        <dbReference type="ARBA" id="ARBA00022884"/>
    </source>
</evidence>
<dbReference type="Proteomes" id="UP000031778">
    <property type="component" value="Chromosome"/>
</dbReference>
<dbReference type="InterPro" id="IPR018171">
    <property type="entry name" value="Pept_tRNA_hydro_CS"/>
</dbReference>
<dbReference type="EC" id="3.1.1.29" evidence="1 8"/>
<evidence type="ECO:0000256" key="9">
    <source>
        <dbReference type="RuleBase" id="RU000673"/>
    </source>
</evidence>
<comment type="catalytic activity">
    <reaction evidence="6 8 9">
        <text>an N-acyl-L-alpha-aminoacyl-tRNA + H2O = an N-acyl-L-amino acid + a tRNA + H(+)</text>
        <dbReference type="Rhea" id="RHEA:54448"/>
        <dbReference type="Rhea" id="RHEA-COMP:10123"/>
        <dbReference type="Rhea" id="RHEA-COMP:13883"/>
        <dbReference type="ChEBI" id="CHEBI:15377"/>
        <dbReference type="ChEBI" id="CHEBI:15378"/>
        <dbReference type="ChEBI" id="CHEBI:59874"/>
        <dbReference type="ChEBI" id="CHEBI:78442"/>
        <dbReference type="ChEBI" id="CHEBI:138191"/>
        <dbReference type="EC" id="3.1.1.29"/>
    </reaction>
</comment>
<dbReference type="GO" id="GO:0004045">
    <property type="term" value="F:peptidyl-tRNA hydrolase activity"/>
    <property type="evidence" value="ECO:0007669"/>
    <property type="project" value="UniProtKB-UniRule"/>
</dbReference>
<feature type="binding site" evidence="8">
    <location>
        <position position="35"/>
    </location>
    <ligand>
        <name>tRNA</name>
        <dbReference type="ChEBI" id="CHEBI:17843"/>
    </ligand>
</feature>
<gene>
    <name evidence="8" type="primary">pth</name>
    <name evidence="11" type="ORF">CY96_26845</name>
</gene>
<keyword evidence="12" id="KW-1185">Reference proteome</keyword>
<evidence type="ECO:0000313" key="11">
    <source>
        <dbReference type="EMBL" id="AHX21467.1"/>
    </source>
</evidence>
<evidence type="ECO:0000256" key="7">
    <source>
        <dbReference type="ARBA" id="ARBA00050038"/>
    </source>
</evidence>
<dbReference type="SUPFAM" id="SSF53178">
    <property type="entry name" value="Peptidyl-tRNA hydrolase-like"/>
    <property type="match status" value="1"/>
</dbReference>
<dbReference type="HAMAP" id="MF_00083">
    <property type="entry name" value="Pept_tRNA_hydro_bact"/>
    <property type="match status" value="1"/>
</dbReference>
<keyword evidence="8" id="KW-0963">Cytoplasm</keyword>
<dbReference type="GO" id="GO:0005737">
    <property type="term" value="C:cytoplasm"/>
    <property type="evidence" value="ECO:0007669"/>
    <property type="project" value="UniProtKB-SubCell"/>
</dbReference>
<evidence type="ECO:0000256" key="8">
    <source>
        <dbReference type="HAMAP-Rule" id="MF_00083"/>
    </source>
</evidence>
<dbReference type="EMBL" id="CP007512">
    <property type="protein sequence ID" value="AHX21467.1"/>
    <property type="molecule type" value="Genomic_DNA"/>
</dbReference>
<dbReference type="Gene3D" id="3.40.50.1470">
    <property type="entry name" value="Peptidyl-tRNA hydrolase"/>
    <property type="match status" value="1"/>
</dbReference>
<evidence type="ECO:0000256" key="6">
    <source>
        <dbReference type="ARBA" id="ARBA00048707"/>
    </source>
</evidence>
<name>A0A9W3KX06_9BACI</name>
<comment type="subcellular location">
    <subcellularLocation>
        <location evidence="8">Cytoplasm</location>
    </subcellularLocation>
</comment>
<reference evidence="11 12" key="1">
    <citation type="submission" date="2014-03" db="EMBL/GenBank/DDBJ databases">
        <title>The Complete Genome Sequence of Bacillus bombyseptieus.</title>
        <authorList>
            <person name="Cheng T."/>
            <person name="Lin P."/>
            <person name="Jin S."/>
            <person name="Wu Y."/>
            <person name="Fu B."/>
            <person name="Long R."/>
            <person name="Liu D."/>
            <person name="Guo Y."/>
            <person name="Peng L."/>
            <person name="Xia Q."/>
        </authorList>
    </citation>
    <scope>NUCLEOTIDE SEQUENCE [LARGE SCALE GENOMIC DNA]</scope>
    <source>
        <strain evidence="12">wang</strain>
    </source>
</reference>
<feature type="binding site" evidence="8">
    <location>
        <position position="85"/>
    </location>
    <ligand>
        <name>tRNA</name>
        <dbReference type="ChEBI" id="CHEBI:17843"/>
    </ligand>
</feature>
<dbReference type="GO" id="GO:0072344">
    <property type="term" value="P:rescue of stalled ribosome"/>
    <property type="evidence" value="ECO:0007669"/>
    <property type="project" value="UniProtKB-UniRule"/>
</dbReference>
<dbReference type="InterPro" id="IPR036416">
    <property type="entry name" value="Pept_tRNA_hydro_sf"/>
</dbReference>
<comment type="subunit">
    <text evidence="8">Monomer.</text>
</comment>
<evidence type="ECO:0000256" key="5">
    <source>
        <dbReference type="ARBA" id="ARBA00038063"/>
    </source>
</evidence>
<evidence type="ECO:0000256" key="2">
    <source>
        <dbReference type="ARBA" id="ARBA00022555"/>
    </source>
</evidence>
<feature type="binding site" evidence="8">
    <location>
        <position position="133"/>
    </location>
    <ligand>
        <name>tRNA</name>
        <dbReference type="ChEBI" id="CHEBI:17843"/>
    </ligand>
</feature>
<evidence type="ECO:0000256" key="1">
    <source>
        <dbReference type="ARBA" id="ARBA00013260"/>
    </source>
</evidence>
<keyword evidence="4 8" id="KW-0694">RNA-binding</keyword>
<dbReference type="CDD" id="cd00462">
    <property type="entry name" value="PTH"/>
    <property type="match status" value="1"/>
</dbReference>
<comment type="function">
    <text evidence="8">Hydrolyzes ribosome-free peptidyl-tRNAs (with 1 or more amino acids incorporated), which drop off the ribosome during protein synthesis, or as a result of ribosome stalling.</text>
</comment>
<organism evidence="11 12">
    <name type="scientific">Bacillus bombysepticus str. Wang</name>
    <dbReference type="NCBI Taxonomy" id="1330043"/>
    <lineage>
        <taxon>Bacteria</taxon>
        <taxon>Bacillati</taxon>
        <taxon>Bacillota</taxon>
        <taxon>Bacilli</taxon>
        <taxon>Bacillales</taxon>
        <taxon>Bacillaceae</taxon>
        <taxon>Bacillus</taxon>
        <taxon>Bacillus cereus group</taxon>
    </lineage>
</organism>
<dbReference type="NCBIfam" id="TIGR00447">
    <property type="entry name" value="pth"/>
    <property type="match status" value="1"/>
</dbReference>
<evidence type="ECO:0000256" key="3">
    <source>
        <dbReference type="ARBA" id="ARBA00022801"/>
    </source>
</evidence>
<protein>
    <recommendedName>
        <fullName evidence="7 8">Peptidyl-tRNA hydrolase</fullName>
        <shortName evidence="8">Pth</shortName>
        <ecNumber evidence="1 8">3.1.1.29</ecNumber>
    </recommendedName>
</protein>
<proteinExistence type="inferred from homology"/>
<dbReference type="GO" id="GO:0000049">
    <property type="term" value="F:tRNA binding"/>
    <property type="evidence" value="ECO:0007669"/>
    <property type="project" value="UniProtKB-UniRule"/>
</dbReference>
<feature type="active site" description="Proton acceptor" evidence="8">
    <location>
        <position position="40"/>
    </location>
</feature>
<dbReference type="PROSITE" id="PS01196">
    <property type="entry name" value="PEPT_TRNA_HYDROL_2"/>
    <property type="match status" value="1"/>
</dbReference>
<feature type="site" description="Stabilizes the basic form of H active site to accept a proton" evidence="8">
    <location>
        <position position="112"/>
    </location>
</feature>
<feature type="binding site" evidence="8">
    <location>
        <position position="87"/>
    </location>
    <ligand>
        <name>tRNA</name>
        <dbReference type="ChEBI" id="CHEBI:17843"/>
    </ligand>
</feature>